<evidence type="ECO:0000313" key="6">
    <source>
        <dbReference type="Proteomes" id="UP000661649"/>
    </source>
</evidence>
<feature type="region of interest" description="Disordered" evidence="1">
    <location>
        <begin position="154"/>
        <end position="196"/>
    </location>
</feature>
<proteinExistence type="predicted"/>
<feature type="compositionally biased region" description="Basic and acidic residues" evidence="1">
    <location>
        <begin position="83"/>
        <end position="108"/>
    </location>
</feature>
<evidence type="ECO:0000313" key="5">
    <source>
        <dbReference type="EMBL" id="MBC8627944.1"/>
    </source>
</evidence>
<sequence>MKICPKCGKRYEENQNFCKTCGMRLVEENQRPSGNPPVKKKSHIGLYIMIVIFAICIGAGAFAVVKISDNKKQEEAEQSQVSKNDKSTDKADSKDVEEKDSRETKKDAEEDVEPVEGTMTAEEKAKAEEKKQKEEEKKKEEEEQKELLKKYEEQEAQEAEAAKKAEEEKKSQEAASNSQSASTSSSSSTGSSTDNSLYASWSEKIVGAEQSDTAILNEVGASDDFNTKMAKQEARYQLWDGLLNQMWQDLKASLPEDQMSQLTSAQVDWIHQKEAMISQYWESQNVDHSGFNEAPAADTTKQRVYYLLDYCPRSN</sequence>
<dbReference type="InterPro" id="IPR026870">
    <property type="entry name" value="Zinc_ribbon_dom"/>
</dbReference>
<comment type="caution">
    <text evidence="5">The sequence shown here is derived from an EMBL/GenBank/DDBJ whole genome shotgun (WGS) entry which is preliminary data.</text>
</comment>
<dbReference type="RefSeq" id="WP_187558314.1">
    <property type="nucleotide sequence ID" value="NZ_JACRTP010000001.1"/>
</dbReference>
<dbReference type="EMBL" id="JACRTP010000001">
    <property type="protein sequence ID" value="MBC8627944.1"/>
    <property type="molecule type" value="Genomic_DNA"/>
</dbReference>
<keyword evidence="2" id="KW-0472">Membrane</keyword>
<feature type="compositionally biased region" description="Low complexity" evidence="1">
    <location>
        <begin position="173"/>
        <end position="196"/>
    </location>
</feature>
<feature type="region of interest" description="Disordered" evidence="1">
    <location>
        <begin position="73"/>
        <end position="140"/>
    </location>
</feature>
<evidence type="ECO:0008006" key="7">
    <source>
        <dbReference type="Google" id="ProtNLM"/>
    </source>
</evidence>
<organism evidence="5 6">
    <name type="scientific">Blautia stercoris</name>
    <dbReference type="NCBI Taxonomy" id="871664"/>
    <lineage>
        <taxon>Bacteria</taxon>
        <taxon>Bacillati</taxon>
        <taxon>Bacillota</taxon>
        <taxon>Clostridia</taxon>
        <taxon>Lachnospirales</taxon>
        <taxon>Lachnospiraceae</taxon>
        <taxon>Blautia</taxon>
    </lineage>
</organism>
<evidence type="ECO:0000256" key="2">
    <source>
        <dbReference type="SAM" id="Phobius"/>
    </source>
</evidence>
<feature type="domain" description="Zinc-ribbon" evidence="4">
    <location>
        <begin position="4"/>
        <end position="25"/>
    </location>
</feature>
<dbReference type="Proteomes" id="UP000661649">
    <property type="component" value="Unassembled WGS sequence"/>
</dbReference>
<feature type="compositionally biased region" description="Basic and acidic residues" evidence="1">
    <location>
        <begin position="160"/>
        <end position="172"/>
    </location>
</feature>
<protein>
    <recommendedName>
        <fullName evidence="7">DUF1311 domain-containing protein</fullName>
    </recommendedName>
</protein>
<feature type="transmembrane region" description="Helical" evidence="2">
    <location>
        <begin position="44"/>
        <end position="65"/>
    </location>
</feature>
<accession>A0ABR7P987</accession>
<dbReference type="Pfam" id="PF13240">
    <property type="entry name" value="Zn_Ribbon_1"/>
    <property type="match status" value="1"/>
</dbReference>
<keyword evidence="2" id="KW-0812">Transmembrane</keyword>
<name>A0ABR7P987_9FIRM</name>
<evidence type="ECO:0000259" key="3">
    <source>
        <dbReference type="Pfam" id="PF07007"/>
    </source>
</evidence>
<feature type="compositionally biased region" description="Basic and acidic residues" evidence="1">
    <location>
        <begin position="121"/>
        <end position="140"/>
    </location>
</feature>
<feature type="domain" description="Lysozyme inhibitor LprI-like N-terminal" evidence="3">
    <location>
        <begin position="233"/>
        <end position="307"/>
    </location>
</feature>
<dbReference type="InterPro" id="IPR009739">
    <property type="entry name" value="LprI-like_N"/>
</dbReference>
<evidence type="ECO:0000256" key="1">
    <source>
        <dbReference type="SAM" id="MobiDB-lite"/>
    </source>
</evidence>
<reference evidence="5 6" key="1">
    <citation type="submission" date="2020-08" db="EMBL/GenBank/DDBJ databases">
        <title>Genome public.</title>
        <authorList>
            <person name="Liu C."/>
            <person name="Sun Q."/>
        </authorList>
    </citation>
    <scope>NUCLEOTIDE SEQUENCE [LARGE SCALE GENOMIC DNA]</scope>
    <source>
        <strain evidence="5 6">3_YM_SP_D4_24.mj</strain>
    </source>
</reference>
<keyword evidence="2" id="KW-1133">Transmembrane helix</keyword>
<evidence type="ECO:0000259" key="4">
    <source>
        <dbReference type="Pfam" id="PF13240"/>
    </source>
</evidence>
<gene>
    <name evidence="5" type="ORF">H8712_04805</name>
</gene>
<keyword evidence="6" id="KW-1185">Reference proteome</keyword>
<dbReference type="Pfam" id="PF07007">
    <property type="entry name" value="LprI"/>
    <property type="match status" value="1"/>
</dbReference>